<dbReference type="EMBL" id="JALLPB020000078">
    <property type="protein sequence ID" value="KAL3821973.1"/>
    <property type="molecule type" value="Genomic_DNA"/>
</dbReference>
<dbReference type="Pfam" id="PF09330">
    <property type="entry name" value="Lact-deh-memb"/>
    <property type="match status" value="1"/>
</dbReference>
<feature type="region of interest" description="Disordered" evidence="5">
    <location>
        <begin position="19"/>
        <end position="60"/>
    </location>
</feature>
<sequence length="730" mass="78790">MATASLARRLAIPRAVAQLRPKTRRRSPAISSSLPSTDPAPTTTIPSANPECTERGIKSNPTIKPSAALVIAGASLLGGYCLGSSHSEHWAKLQENRELPSGERGCCSCDAGAADDDGGATADGPSNVVAMELAEARAALPSKLTKIVGRDHVIDGTKGGGECAPYLRGARLGDGGALCIVRPGTLGEAVRCLREIVDAECVVLPQGSNTGLTGGSVPRNDTPDTRPAVVLSMKRLDAHFPIDNGDRVVCLAGCGLSTLASSVQSWFPDRESHSVLGSTFLNPTTAAGVAFGSGGVYMRKGPARTDRALYCRVSRSKWGENVVTVVNTLGVRGLEDSDFREHSGDDAVGALDAYANDVRRGFRRAMAESSRSIHGRARSSDTGYADAVCKCTKRVSRYNADTSGEDCNRSEGKVMILATVHDTFPVPKKKRVFWVSFPDLETTLAFRREVCLNNPEDMPISCEYLDRDSVDIIDRSGRICAHLIRYLGMGDIMGVLWDIKVRISSLPFSWAPLLTDKLLYNLNDWVPEAIPKKFMAAGRQWDHHCLVAVGEYGGGTLDRFMERMNKFVKKQNEKIEKGGKIVYVTEAESISDIDSLNAFRYVAALAFKTYCIGEDIQGISLDYALPLNGGLLPPLPASAAKPLKRMRYSHLGCNVVHEDVAYALGVDTHKEKMLLKHVVEEQGGKLPAEHGHGTEYHAPIATQKRWMTMDPLNVLNPGIGGLSALPKYGK</sequence>
<feature type="compositionally biased region" description="Polar residues" evidence="5">
    <location>
        <begin position="29"/>
        <end position="47"/>
    </location>
</feature>
<dbReference type="InterPro" id="IPR016167">
    <property type="entry name" value="FAD-bd_PCMH_sub1"/>
</dbReference>
<keyword evidence="8" id="KW-1185">Reference proteome</keyword>
<keyword evidence="3" id="KW-0274">FAD</keyword>
<dbReference type="Gene3D" id="3.30.465.10">
    <property type="match status" value="1"/>
</dbReference>
<proteinExistence type="predicted"/>
<feature type="domain" description="FAD-binding PCMH-type" evidence="6">
    <location>
        <begin position="173"/>
        <end position="367"/>
    </location>
</feature>
<protein>
    <recommendedName>
        <fullName evidence="6">FAD-binding PCMH-type domain-containing protein</fullName>
    </recommendedName>
</protein>
<dbReference type="SUPFAM" id="SSF56176">
    <property type="entry name" value="FAD-binding/transporter-associated domain-like"/>
    <property type="match status" value="1"/>
</dbReference>
<comment type="caution">
    <text evidence="7">The sequence shown here is derived from an EMBL/GenBank/DDBJ whole genome shotgun (WGS) entry which is preliminary data.</text>
</comment>
<comment type="cofactor">
    <cofactor evidence="1">
        <name>FAD</name>
        <dbReference type="ChEBI" id="CHEBI:57692"/>
    </cofactor>
</comment>
<dbReference type="InterPro" id="IPR016164">
    <property type="entry name" value="FAD-linked_Oxase-like_C"/>
</dbReference>
<accession>A0ABD3SC53</accession>
<dbReference type="Proteomes" id="UP001530377">
    <property type="component" value="Unassembled WGS sequence"/>
</dbReference>
<evidence type="ECO:0000256" key="1">
    <source>
        <dbReference type="ARBA" id="ARBA00001974"/>
    </source>
</evidence>
<evidence type="ECO:0000256" key="3">
    <source>
        <dbReference type="ARBA" id="ARBA00022827"/>
    </source>
</evidence>
<dbReference type="SUPFAM" id="SSF55103">
    <property type="entry name" value="FAD-linked oxidases, C-terminal domain"/>
    <property type="match status" value="1"/>
</dbReference>
<keyword evidence="2" id="KW-0285">Flavoprotein</keyword>
<dbReference type="AlphaFoldDB" id="A0ABD3SC53"/>
<evidence type="ECO:0000313" key="8">
    <source>
        <dbReference type="Proteomes" id="UP001530377"/>
    </source>
</evidence>
<evidence type="ECO:0000259" key="6">
    <source>
        <dbReference type="PROSITE" id="PS51387"/>
    </source>
</evidence>
<evidence type="ECO:0000313" key="7">
    <source>
        <dbReference type="EMBL" id="KAL3821973.1"/>
    </source>
</evidence>
<evidence type="ECO:0000256" key="2">
    <source>
        <dbReference type="ARBA" id="ARBA00022630"/>
    </source>
</evidence>
<dbReference type="InterPro" id="IPR051264">
    <property type="entry name" value="FAD-oxidored/transferase_4"/>
</dbReference>
<name>A0ABD3SC53_9STRA</name>
<reference evidence="7 8" key="1">
    <citation type="submission" date="2024-10" db="EMBL/GenBank/DDBJ databases">
        <title>Updated reference genomes for cyclostephanoid diatoms.</title>
        <authorList>
            <person name="Roberts W.R."/>
            <person name="Alverson A.J."/>
        </authorList>
    </citation>
    <scope>NUCLEOTIDE SEQUENCE [LARGE SCALE GENOMIC DNA]</scope>
    <source>
        <strain evidence="7 8">AJA228-03</strain>
    </source>
</reference>
<dbReference type="InterPro" id="IPR016166">
    <property type="entry name" value="FAD-bd_PCMH"/>
</dbReference>
<dbReference type="InterPro" id="IPR015409">
    <property type="entry name" value="Lactate_DH_C"/>
</dbReference>
<dbReference type="PROSITE" id="PS51387">
    <property type="entry name" value="FAD_PCMH"/>
    <property type="match status" value="1"/>
</dbReference>
<dbReference type="InterPro" id="IPR036318">
    <property type="entry name" value="FAD-bd_PCMH-like_sf"/>
</dbReference>
<organism evidence="7 8">
    <name type="scientific">Cyclostephanos tholiformis</name>
    <dbReference type="NCBI Taxonomy" id="382380"/>
    <lineage>
        <taxon>Eukaryota</taxon>
        <taxon>Sar</taxon>
        <taxon>Stramenopiles</taxon>
        <taxon>Ochrophyta</taxon>
        <taxon>Bacillariophyta</taxon>
        <taxon>Coscinodiscophyceae</taxon>
        <taxon>Thalassiosirophycidae</taxon>
        <taxon>Stephanodiscales</taxon>
        <taxon>Stephanodiscaceae</taxon>
        <taxon>Cyclostephanos</taxon>
    </lineage>
</organism>
<keyword evidence="4" id="KW-0560">Oxidoreductase</keyword>
<dbReference type="InterPro" id="IPR016169">
    <property type="entry name" value="FAD-bd_PCMH_sub2"/>
</dbReference>
<evidence type="ECO:0000256" key="4">
    <source>
        <dbReference type="ARBA" id="ARBA00023002"/>
    </source>
</evidence>
<dbReference type="GO" id="GO:0016491">
    <property type="term" value="F:oxidoreductase activity"/>
    <property type="evidence" value="ECO:0007669"/>
    <property type="project" value="UniProtKB-KW"/>
</dbReference>
<evidence type="ECO:0000256" key="5">
    <source>
        <dbReference type="SAM" id="MobiDB-lite"/>
    </source>
</evidence>
<dbReference type="PANTHER" id="PTHR43716">
    <property type="entry name" value="D-2-HYDROXYGLUTARATE DEHYDROGENASE, MITOCHONDRIAL"/>
    <property type="match status" value="1"/>
</dbReference>
<dbReference type="Gene3D" id="3.30.43.10">
    <property type="entry name" value="Uridine Diphospho-n-acetylenolpyruvylglucosamine Reductase, domain 2"/>
    <property type="match status" value="2"/>
</dbReference>
<dbReference type="PANTHER" id="PTHR43716:SF1">
    <property type="entry name" value="D-2-HYDROXYGLUTARATE DEHYDROGENASE, MITOCHONDRIAL"/>
    <property type="match status" value="1"/>
</dbReference>
<gene>
    <name evidence="7" type="ORF">ACHAXA_004461</name>
</gene>